<comment type="caution">
    <text evidence="1">The sequence shown here is derived from an EMBL/GenBank/DDBJ whole genome shotgun (WGS) entry which is preliminary data.</text>
</comment>
<reference evidence="1 2" key="1">
    <citation type="journal article" date="2019" name="Antimicrob. Agents Chemother.">
        <title>Applying Rapid Whole Genome Sequencing to Predict Phenotypic Antimicrobial Susceptibility Testing Results Among Carbapenem-Resistant Klebsiella pneumoniae Clinical Isolates.</title>
        <authorList>
            <person name="Tamma P.D."/>
            <person name="Fan Y."/>
            <person name="Bergman Y."/>
            <person name="Pertea G."/>
            <person name="Kazmi A."/>
            <person name="Lewis S."/>
            <person name="Carroll K.C."/>
            <person name="Schatz M.C."/>
            <person name="Timp W."/>
            <person name="Simner P.J."/>
        </authorList>
    </citation>
    <scope>NUCLEOTIDE SEQUENCE [LARGE SCALE GENOMIC DNA]</scope>
    <source>
        <strain evidence="1 2">KLPN_33</strain>
    </source>
</reference>
<dbReference type="EMBL" id="RCZY01000002">
    <property type="protein sequence ID" value="RRE44107.1"/>
    <property type="molecule type" value="Genomic_DNA"/>
</dbReference>
<evidence type="ECO:0000313" key="2">
    <source>
        <dbReference type="Proteomes" id="UP000272440"/>
    </source>
</evidence>
<accession>A0A3P2EK79</accession>
<organism evidence="1 2">
    <name type="scientific">Klebsiella pneumoniae</name>
    <dbReference type="NCBI Taxonomy" id="573"/>
    <lineage>
        <taxon>Bacteria</taxon>
        <taxon>Pseudomonadati</taxon>
        <taxon>Pseudomonadota</taxon>
        <taxon>Gammaproteobacteria</taxon>
        <taxon>Enterobacterales</taxon>
        <taxon>Enterobacteriaceae</taxon>
        <taxon>Klebsiella/Raoultella group</taxon>
        <taxon>Klebsiella</taxon>
        <taxon>Klebsiella pneumoniae complex</taxon>
    </lineage>
</organism>
<name>A0A3P2EK79_KLEPN</name>
<sequence>MHVGITGIVGDVLAFQSRPRRAGDNFARLRLNIAKADLLILFIERQMGMIAAGKLSQRLPAFTATAVGFRARLRITSEASMALSIRGRPLAGPSGLT</sequence>
<dbReference type="AlphaFoldDB" id="A0A3P2EK79"/>
<evidence type="ECO:0000313" key="1">
    <source>
        <dbReference type="EMBL" id="RRE44107.1"/>
    </source>
</evidence>
<proteinExistence type="predicted"/>
<gene>
    <name evidence="1" type="ORF">EAO28_28045</name>
</gene>
<dbReference type="Proteomes" id="UP000272440">
    <property type="component" value="Unassembled WGS sequence"/>
</dbReference>
<protein>
    <submittedName>
        <fullName evidence="1">Uncharacterized protein</fullName>
    </submittedName>
</protein>